<sequence length="372" mass="40196">MARQALSDEGQVQVTVLRPSFFSREWGPSRPKPASVVLFTRMTSSLLRSLTLQESLEVTRDDLGDPRMERVLWDVSVGVKRGRAFADALAEHPAAFDSVYVAAVRAGEQANLRDVLHMLAASQKRTQETRRKVAKGLAYPATVLGIGMLVTLVILYVVVPRFAKAVADAGAEAPLIMRVMLGASHVLRLVGPALLVAAVLALWLVVRAYRAGGGFRRRADGALLRVPVLGTLLRQAAIASWARLFAILYGSGTAVSAAVELAAETVGNLVLRSQIMAVARAHADGRPLWEEMRRVGIPPIATKMTRVGEEGGRLAEMMNELAEFYDEETSYSVEKLTSRLEPIAIVVIMIPIALLVGGVYALMTSSMQAVTG</sequence>
<feature type="domain" description="Type II secretion system protein GspF" evidence="9">
    <location>
        <begin position="39"/>
        <end position="160"/>
    </location>
</feature>
<evidence type="ECO:0000256" key="3">
    <source>
        <dbReference type="ARBA" id="ARBA00022475"/>
    </source>
</evidence>
<feature type="transmembrane region" description="Helical" evidence="8">
    <location>
        <begin position="137"/>
        <end position="159"/>
    </location>
</feature>
<evidence type="ECO:0000256" key="6">
    <source>
        <dbReference type="ARBA" id="ARBA00022989"/>
    </source>
</evidence>
<keyword evidence="3" id="KW-1003">Cell membrane</keyword>
<dbReference type="Gene3D" id="1.20.81.30">
    <property type="entry name" value="Type II secretion system (T2SS), domain F"/>
    <property type="match status" value="2"/>
</dbReference>
<gene>
    <name evidence="10" type="ORF">HNQ61_002019</name>
</gene>
<dbReference type="InterPro" id="IPR042094">
    <property type="entry name" value="T2SS_GspF_sf"/>
</dbReference>
<evidence type="ECO:0000313" key="11">
    <source>
        <dbReference type="Proteomes" id="UP000582837"/>
    </source>
</evidence>
<evidence type="ECO:0000256" key="4">
    <source>
        <dbReference type="ARBA" id="ARBA00022519"/>
    </source>
</evidence>
<keyword evidence="4" id="KW-0997">Cell inner membrane</keyword>
<feature type="transmembrane region" description="Helical" evidence="8">
    <location>
        <begin position="189"/>
        <end position="209"/>
    </location>
</feature>
<dbReference type="AlphaFoldDB" id="A0A841GSV2"/>
<evidence type="ECO:0000259" key="9">
    <source>
        <dbReference type="Pfam" id="PF00482"/>
    </source>
</evidence>
<proteinExistence type="inferred from homology"/>
<dbReference type="Pfam" id="PF00482">
    <property type="entry name" value="T2SSF"/>
    <property type="match status" value="2"/>
</dbReference>
<keyword evidence="5 8" id="KW-0812">Transmembrane</keyword>
<protein>
    <submittedName>
        <fullName evidence="10">Type IV pilus assembly protein PilC</fullName>
    </submittedName>
</protein>
<name>A0A841GSV2_9BACT</name>
<dbReference type="InterPro" id="IPR003004">
    <property type="entry name" value="GspF/PilC"/>
</dbReference>
<feature type="domain" description="Type II secretion system protein GspF" evidence="9">
    <location>
        <begin position="241"/>
        <end position="360"/>
    </location>
</feature>
<evidence type="ECO:0000256" key="5">
    <source>
        <dbReference type="ARBA" id="ARBA00022692"/>
    </source>
</evidence>
<comment type="similarity">
    <text evidence="2">Belongs to the GSP F family.</text>
</comment>
<feature type="transmembrane region" description="Helical" evidence="8">
    <location>
        <begin position="343"/>
        <end position="363"/>
    </location>
</feature>
<keyword evidence="6 8" id="KW-1133">Transmembrane helix</keyword>
<comment type="subcellular location">
    <subcellularLocation>
        <location evidence="1">Cell inner membrane</location>
        <topology evidence="1">Multi-pass membrane protein</topology>
    </subcellularLocation>
</comment>
<evidence type="ECO:0000256" key="1">
    <source>
        <dbReference type="ARBA" id="ARBA00004429"/>
    </source>
</evidence>
<keyword evidence="7 8" id="KW-0472">Membrane</keyword>
<accession>A0A841GSV2</accession>
<evidence type="ECO:0000313" key="10">
    <source>
        <dbReference type="EMBL" id="MBB6070400.1"/>
    </source>
</evidence>
<evidence type="ECO:0000256" key="7">
    <source>
        <dbReference type="ARBA" id="ARBA00023136"/>
    </source>
</evidence>
<reference evidence="10 11" key="1">
    <citation type="submission" date="2020-08" db="EMBL/GenBank/DDBJ databases">
        <title>Genomic Encyclopedia of Type Strains, Phase IV (KMG-IV): sequencing the most valuable type-strain genomes for metagenomic binning, comparative biology and taxonomic classification.</title>
        <authorList>
            <person name="Goeker M."/>
        </authorList>
    </citation>
    <scope>NUCLEOTIDE SEQUENCE [LARGE SCALE GENOMIC DNA]</scope>
    <source>
        <strain evidence="10 11">DSM 29007</strain>
    </source>
</reference>
<evidence type="ECO:0000256" key="8">
    <source>
        <dbReference type="SAM" id="Phobius"/>
    </source>
</evidence>
<dbReference type="Proteomes" id="UP000582837">
    <property type="component" value="Unassembled WGS sequence"/>
</dbReference>
<organism evidence="10 11">
    <name type="scientific">Longimicrobium terrae</name>
    <dbReference type="NCBI Taxonomy" id="1639882"/>
    <lineage>
        <taxon>Bacteria</taxon>
        <taxon>Pseudomonadati</taxon>
        <taxon>Gemmatimonadota</taxon>
        <taxon>Longimicrobiia</taxon>
        <taxon>Longimicrobiales</taxon>
        <taxon>Longimicrobiaceae</taxon>
        <taxon>Longimicrobium</taxon>
    </lineage>
</organism>
<comment type="caution">
    <text evidence="10">The sequence shown here is derived from an EMBL/GenBank/DDBJ whole genome shotgun (WGS) entry which is preliminary data.</text>
</comment>
<dbReference type="InterPro" id="IPR018076">
    <property type="entry name" value="T2SS_GspF_dom"/>
</dbReference>
<keyword evidence="11" id="KW-1185">Reference proteome</keyword>
<dbReference type="RefSeq" id="WP_183685610.1">
    <property type="nucleotide sequence ID" value="NZ_JABDTL010000001.1"/>
</dbReference>
<dbReference type="PANTHER" id="PTHR30012:SF7">
    <property type="entry name" value="PROTEIN TRANSPORT PROTEIN HOFC HOMOLOG"/>
    <property type="match status" value="1"/>
</dbReference>
<dbReference type="GO" id="GO:0005886">
    <property type="term" value="C:plasma membrane"/>
    <property type="evidence" value="ECO:0007669"/>
    <property type="project" value="UniProtKB-SubCell"/>
</dbReference>
<dbReference type="GO" id="GO:0015628">
    <property type="term" value="P:protein secretion by the type II secretion system"/>
    <property type="evidence" value="ECO:0007669"/>
    <property type="project" value="TreeGrafter"/>
</dbReference>
<dbReference type="PANTHER" id="PTHR30012">
    <property type="entry name" value="GENERAL SECRETION PATHWAY PROTEIN"/>
    <property type="match status" value="1"/>
</dbReference>
<evidence type="ECO:0000256" key="2">
    <source>
        <dbReference type="ARBA" id="ARBA00005745"/>
    </source>
</evidence>
<dbReference type="EMBL" id="JACHIA010000004">
    <property type="protein sequence ID" value="MBB6070400.1"/>
    <property type="molecule type" value="Genomic_DNA"/>
</dbReference>